<dbReference type="Proteomes" id="UP001596496">
    <property type="component" value="Unassembled WGS sequence"/>
</dbReference>
<evidence type="ECO:0000313" key="4">
    <source>
        <dbReference type="EMBL" id="MFC7383088.1"/>
    </source>
</evidence>
<keyword evidence="5" id="KW-1185">Reference proteome</keyword>
<gene>
    <name evidence="4" type="ORF">ACFQSB_12785</name>
</gene>
<dbReference type="EMBL" id="JBHTCG010000007">
    <property type="protein sequence ID" value="MFC7383088.1"/>
    <property type="molecule type" value="Genomic_DNA"/>
</dbReference>
<evidence type="ECO:0000259" key="3">
    <source>
        <dbReference type="Pfam" id="PF08541"/>
    </source>
</evidence>
<evidence type="ECO:0000256" key="1">
    <source>
        <dbReference type="ARBA" id="ARBA00022679"/>
    </source>
</evidence>
<organism evidence="4 5">
    <name type="scientific">Sphaerisporangium rhizosphaerae</name>
    <dbReference type="NCBI Taxonomy" id="2269375"/>
    <lineage>
        <taxon>Bacteria</taxon>
        <taxon>Bacillati</taxon>
        <taxon>Actinomycetota</taxon>
        <taxon>Actinomycetes</taxon>
        <taxon>Streptosporangiales</taxon>
        <taxon>Streptosporangiaceae</taxon>
        <taxon>Sphaerisporangium</taxon>
    </lineage>
</organism>
<dbReference type="CDD" id="cd00827">
    <property type="entry name" value="init_cond_enzymes"/>
    <property type="match status" value="1"/>
</dbReference>
<feature type="domain" description="Beta-ketoacyl-[acyl-carrier-protein] synthase III C-terminal" evidence="3">
    <location>
        <begin position="244"/>
        <end position="334"/>
    </location>
</feature>
<reference evidence="5" key="1">
    <citation type="journal article" date="2019" name="Int. J. Syst. Evol. Microbiol.">
        <title>The Global Catalogue of Microorganisms (GCM) 10K type strain sequencing project: providing services to taxonomists for standard genome sequencing and annotation.</title>
        <authorList>
            <consortium name="The Broad Institute Genomics Platform"/>
            <consortium name="The Broad Institute Genome Sequencing Center for Infectious Disease"/>
            <person name="Wu L."/>
            <person name="Ma J."/>
        </authorList>
    </citation>
    <scope>NUCLEOTIDE SEQUENCE [LARGE SCALE GENOMIC DNA]</scope>
    <source>
        <strain evidence="5">CECT 7649</strain>
    </source>
</reference>
<protein>
    <submittedName>
        <fullName evidence="4">Ketoacyl-ACP synthase III family protein</fullName>
    </submittedName>
</protein>
<accession>A0ABW2P290</accession>
<dbReference type="InterPro" id="IPR016039">
    <property type="entry name" value="Thiolase-like"/>
</dbReference>
<dbReference type="Gene3D" id="3.40.47.10">
    <property type="match status" value="2"/>
</dbReference>
<dbReference type="Pfam" id="PF08541">
    <property type="entry name" value="ACP_syn_III_C"/>
    <property type="match status" value="1"/>
</dbReference>
<proteinExistence type="predicted"/>
<evidence type="ECO:0000256" key="2">
    <source>
        <dbReference type="ARBA" id="ARBA00023315"/>
    </source>
</evidence>
<comment type="caution">
    <text evidence="4">The sequence shown here is derived from an EMBL/GenBank/DDBJ whole genome shotgun (WGS) entry which is preliminary data.</text>
</comment>
<dbReference type="PANTHER" id="PTHR34069">
    <property type="entry name" value="3-OXOACYL-[ACYL-CARRIER-PROTEIN] SYNTHASE 3"/>
    <property type="match status" value="1"/>
</dbReference>
<name>A0ABW2P290_9ACTN</name>
<keyword evidence="2" id="KW-0012">Acyltransferase</keyword>
<dbReference type="SUPFAM" id="SSF53901">
    <property type="entry name" value="Thiolase-like"/>
    <property type="match status" value="1"/>
</dbReference>
<sequence length="353" mass="37204">MRPRDIHIAATGSALAPLVTVEEALARGDCDPDTARRTEALSVAVAGEESPAEMAAAAARAALGRSGRDPADIGLILHAAVYYQGHDLWPPASYVQRTAVGNRCPAVEVRQMSNGGMAAIDLAAGYLSAARPGSAALITAADRFSPPGFDRWRSDPGTVYADGGVALVLARGHGLARLRTIVTVSDPELEGMHRGDDPFGVAPFSVRRPMDLEVWKRAFVARTGLSACLSRIAAGLREAVDTALDEAGVKLADVDRFLLPHFGRRRLAAALLRPLGVDVERTTWPWSRRVGHLGAGDQIAALDHLLSSGAAAPGDTLMLLGIGAGFTWSCAVLEVTERPRWATHSPGRPAPGE</sequence>
<keyword evidence="1" id="KW-0808">Transferase</keyword>
<dbReference type="InterPro" id="IPR013747">
    <property type="entry name" value="ACP_syn_III_C"/>
</dbReference>
<dbReference type="PANTHER" id="PTHR34069:SF2">
    <property type="entry name" value="BETA-KETOACYL-[ACYL-CARRIER-PROTEIN] SYNTHASE III"/>
    <property type="match status" value="1"/>
</dbReference>
<dbReference type="RefSeq" id="WP_354923876.1">
    <property type="nucleotide sequence ID" value="NZ_JBHTCG010000007.1"/>
</dbReference>
<evidence type="ECO:0000313" key="5">
    <source>
        <dbReference type="Proteomes" id="UP001596496"/>
    </source>
</evidence>